<evidence type="ECO:0000313" key="2">
    <source>
        <dbReference type="Proteomes" id="UP000435957"/>
    </source>
</evidence>
<gene>
    <name evidence="1" type="ORF">F9L03_20665</name>
</gene>
<reference evidence="1 2" key="1">
    <citation type="submission" date="2019-09" db="EMBL/GenBank/DDBJ databases">
        <title>Taxonomic organization of the family Brucellaceae based on a phylogenomic approach.</title>
        <authorList>
            <person name="Leclercq S."/>
            <person name="Cloeckaert A."/>
            <person name="Zygmunt M.S."/>
        </authorList>
    </citation>
    <scope>NUCLEOTIDE SEQUENCE [LARGE SCALE GENOMIC DNA]</scope>
    <source>
        <strain evidence="1 2">LUP23</strain>
    </source>
</reference>
<dbReference type="Proteomes" id="UP000435957">
    <property type="component" value="Unassembled WGS sequence"/>
</dbReference>
<keyword evidence="2" id="KW-1185">Reference proteome</keyword>
<comment type="caution">
    <text evidence="1">The sequence shown here is derived from an EMBL/GenBank/DDBJ whole genome shotgun (WGS) entry which is preliminary data.</text>
</comment>
<dbReference type="AlphaFoldDB" id="A0AB34DFT6"/>
<name>A0AB34DFT6_9HYPH</name>
<proteinExistence type="predicted"/>
<accession>A0AB34DFT6</accession>
<sequence>MRQQSEWSRGHLHGWRQSHTRGDTCILCEVRSLQIRSQKSWPLDDINNAISGVTSGDGGFTSYLVEI</sequence>
<evidence type="ECO:0000313" key="1">
    <source>
        <dbReference type="EMBL" id="KAB2702023.1"/>
    </source>
</evidence>
<dbReference type="EMBL" id="WBWF01000019">
    <property type="protein sequence ID" value="KAB2702023.1"/>
    <property type="molecule type" value="Genomic_DNA"/>
</dbReference>
<protein>
    <submittedName>
        <fullName evidence="1">Uncharacterized protein</fullName>
    </submittedName>
</protein>
<organism evidence="1 2">
    <name type="scientific">Brucella lupini</name>
    <dbReference type="NCBI Taxonomy" id="255457"/>
    <lineage>
        <taxon>Bacteria</taxon>
        <taxon>Pseudomonadati</taxon>
        <taxon>Pseudomonadota</taxon>
        <taxon>Alphaproteobacteria</taxon>
        <taxon>Hyphomicrobiales</taxon>
        <taxon>Brucellaceae</taxon>
        <taxon>Brucella/Ochrobactrum group</taxon>
        <taxon>Brucella</taxon>
    </lineage>
</organism>